<dbReference type="Pfam" id="PF03466">
    <property type="entry name" value="LysR_substrate"/>
    <property type="match status" value="1"/>
</dbReference>
<feature type="domain" description="HTH lysR-type" evidence="5">
    <location>
        <begin position="1"/>
        <end position="58"/>
    </location>
</feature>
<evidence type="ECO:0000259" key="5">
    <source>
        <dbReference type="PROSITE" id="PS50931"/>
    </source>
</evidence>
<dbReference type="EMBL" id="CP134050">
    <property type="protein sequence ID" value="WNC16015.1"/>
    <property type="molecule type" value="Genomic_DNA"/>
</dbReference>
<reference evidence="6 7" key="1">
    <citation type="submission" date="2023-09" db="EMBL/GenBank/DDBJ databases">
        <title>Complete Genome and Methylome dissection of Bacillus brevis NEB573 original source of BbsI restriction endonuclease.</title>
        <authorList>
            <person name="Fomenkov A."/>
            <person name="Roberts R.D."/>
        </authorList>
    </citation>
    <scope>NUCLEOTIDE SEQUENCE [LARGE SCALE GENOMIC DNA]</scope>
    <source>
        <strain evidence="6 7">NEB573</strain>
    </source>
</reference>
<evidence type="ECO:0000256" key="4">
    <source>
        <dbReference type="ARBA" id="ARBA00023163"/>
    </source>
</evidence>
<dbReference type="PROSITE" id="PS50931">
    <property type="entry name" value="HTH_LYSR"/>
    <property type="match status" value="1"/>
</dbReference>
<dbReference type="CDD" id="cd05466">
    <property type="entry name" value="PBP2_LTTR_substrate"/>
    <property type="match status" value="1"/>
</dbReference>
<dbReference type="SUPFAM" id="SSF46785">
    <property type="entry name" value="Winged helix' DNA-binding domain"/>
    <property type="match status" value="1"/>
</dbReference>
<keyword evidence="4" id="KW-0804">Transcription</keyword>
<dbReference type="InterPro" id="IPR000847">
    <property type="entry name" value="LysR_HTH_N"/>
</dbReference>
<sequence>MDLTYFQTFREVAYHQSFTKAASELGYAQSSVTMQIQKLEQSYGVKLFERSGKSLRLTSAGEELLKIAVQMLGLYQQSKETLTLQGGGTLTIGTIDSLASYFLPALIQHLRQKYPTLTIRLQPDRESSILEKVKEGDYDIGLLLESKPSDPALEWVNIREEPLVLLASPSHPLTSADSIALDQLHDVEWIMTEASCNYRIMLERVLQEHKIPYRVGLELGNPEAIKRCLMAGSGIALLPQMAVQEEIQRGELAALPFAHPDIRLDLQMVIRPKKWISQSLQDFIDLLHA</sequence>
<dbReference type="SUPFAM" id="SSF53850">
    <property type="entry name" value="Periplasmic binding protein-like II"/>
    <property type="match status" value="1"/>
</dbReference>
<evidence type="ECO:0000256" key="1">
    <source>
        <dbReference type="ARBA" id="ARBA00009437"/>
    </source>
</evidence>
<evidence type="ECO:0000313" key="6">
    <source>
        <dbReference type="EMBL" id="WNC16015.1"/>
    </source>
</evidence>
<keyword evidence="2" id="KW-0805">Transcription regulation</keyword>
<organism evidence="6 7">
    <name type="scientific">Brevibacillus brevis</name>
    <name type="common">Bacillus brevis</name>
    <dbReference type="NCBI Taxonomy" id="1393"/>
    <lineage>
        <taxon>Bacteria</taxon>
        <taxon>Bacillati</taxon>
        <taxon>Bacillota</taxon>
        <taxon>Bacilli</taxon>
        <taxon>Bacillales</taxon>
        <taxon>Paenibacillaceae</taxon>
        <taxon>Brevibacillus</taxon>
    </lineage>
</organism>
<gene>
    <name evidence="6" type="ORF">RGB73_06780</name>
</gene>
<evidence type="ECO:0000256" key="2">
    <source>
        <dbReference type="ARBA" id="ARBA00023015"/>
    </source>
</evidence>
<protein>
    <submittedName>
        <fullName evidence="6">LysR family transcriptional regulator</fullName>
    </submittedName>
</protein>
<dbReference type="PANTHER" id="PTHR30126:SF40">
    <property type="entry name" value="HTH-TYPE TRANSCRIPTIONAL REGULATOR GLTR"/>
    <property type="match status" value="1"/>
</dbReference>
<evidence type="ECO:0000256" key="3">
    <source>
        <dbReference type="ARBA" id="ARBA00023125"/>
    </source>
</evidence>
<dbReference type="InterPro" id="IPR036388">
    <property type="entry name" value="WH-like_DNA-bd_sf"/>
</dbReference>
<accession>A0ABY9T7D8</accession>
<dbReference type="InterPro" id="IPR005119">
    <property type="entry name" value="LysR_subst-bd"/>
</dbReference>
<dbReference type="PRINTS" id="PR00039">
    <property type="entry name" value="HTHLYSR"/>
</dbReference>
<dbReference type="RefSeq" id="WP_310770312.1">
    <property type="nucleotide sequence ID" value="NZ_CP134050.1"/>
</dbReference>
<evidence type="ECO:0000313" key="7">
    <source>
        <dbReference type="Proteomes" id="UP001256827"/>
    </source>
</evidence>
<proteinExistence type="inferred from homology"/>
<dbReference type="Proteomes" id="UP001256827">
    <property type="component" value="Chromosome"/>
</dbReference>
<dbReference type="Gene3D" id="3.40.190.290">
    <property type="match status" value="1"/>
</dbReference>
<keyword evidence="7" id="KW-1185">Reference proteome</keyword>
<name>A0ABY9T7D8_BREBE</name>
<dbReference type="InterPro" id="IPR036390">
    <property type="entry name" value="WH_DNA-bd_sf"/>
</dbReference>
<dbReference type="PANTHER" id="PTHR30126">
    <property type="entry name" value="HTH-TYPE TRANSCRIPTIONAL REGULATOR"/>
    <property type="match status" value="1"/>
</dbReference>
<dbReference type="Pfam" id="PF00126">
    <property type="entry name" value="HTH_1"/>
    <property type="match status" value="1"/>
</dbReference>
<dbReference type="Gene3D" id="1.10.10.10">
    <property type="entry name" value="Winged helix-like DNA-binding domain superfamily/Winged helix DNA-binding domain"/>
    <property type="match status" value="1"/>
</dbReference>
<keyword evidence="3" id="KW-0238">DNA-binding</keyword>
<comment type="similarity">
    <text evidence="1">Belongs to the LysR transcriptional regulatory family.</text>
</comment>